<proteinExistence type="predicted"/>
<dbReference type="AlphaFoldDB" id="A0A9W7FFP2"/>
<feature type="signal peptide" evidence="1">
    <location>
        <begin position="1"/>
        <end position="18"/>
    </location>
</feature>
<sequence length="189" mass="21340">MFFFLFFYTVAYLSGVSACTKLLVAEETAEKIVGGILLPFYVLVPLWKLRGGAASVKAAVEEAASEEGHTYKEIKDEWDDDDIYIFEYKIVTTGTKVIGGGEVSTYQDSLGIFSKKAVESKINEVTPKKGKETWHASPRWEQRLTRDSPGYKASVTAVLIAPYEEEFWWWKFALMLEKALLAIIVLSQF</sequence>
<comment type="caution">
    <text evidence="2">The sequence shown here is derived from an EMBL/GenBank/DDBJ whole genome shotgun (WGS) entry which is preliminary data.</text>
</comment>
<dbReference type="EMBL" id="BRXX01000430">
    <property type="protein sequence ID" value="GMI11467.1"/>
    <property type="molecule type" value="Genomic_DNA"/>
</dbReference>
<gene>
    <name evidence="2" type="ORF">TrVE_jg10549</name>
</gene>
<protein>
    <submittedName>
        <fullName evidence="2">Uncharacterized protein</fullName>
    </submittedName>
</protein>
<feature type="chain" id="PRO_5040735486" evidence="1">
    <location>
        <begin position="19"/>
        <end position="189"/>
    </location>
</feature>
<evidence type="ECO:0000313" key="3">
    <source>
        <dbReference type="Proteomes" id="UP001165160"/>
    </source>
</evidence>
<name>A0A9W7FFP2_9STRA</name>
<evidence type="ECO:0000256" key="1">
    <source>
        <dbReference type="SAM" id="SignalP"/>
    </source>
</evidence>
<keyword evidence="3" id="KW-1185">Reference proteome</keyword>
<keyword evidence="1" id="KW-0732">Signal</keyword>
<dbReference type="Proteomes" id="UP001165160">
    <property type="component" value="Unassembled WGS sequence"/>
</dbReference>
<evidence type="ECO:0000313" key="2">
    <source>
        <dbReference type="EMBL" id="GMI11467.1"/>
    </source>
</evidence>
<organism evidence="2 3">
    <name type="scientific">Triparma verrucosa</name>
    <dbReference type="NCBI Taxonomy" id="1606542"/>
    <lineage>
        <taxon>Eukaryota</taxon>
        <taxon>Sar</taxon>
        <taxon>Stramenopiles</taxon>
        <taxon>Ochrophyta</taxon>
        <taxon>Bolidophyceae</taxon>
        <taxon>Parmales</taxon>
        <taxon>Triparmaceae</taxon>
        <taxon>Triparma</taxon>
    </lineage>
</organism>
<reference evidence="3" key="1">
    <citation type="journal article" date="2023" name="Commun. Biol.">
        <title>Genome analysis of Parmales, the sister group of diatoms, reveals the evolutionary specialization of diatoms from phago-mixotrophs to photoautotrophs.</title>
        <authorList>
            <person name="Ban H."/>
            <person name="Sato S."/>
            <person name="Yoshikawa S."/>
            <person name="Yamada K."/>
            <person name="Nakamura Y."/>
            <person name="Ichinomiya M."/>
            <person name="Sato N."/>
            <person name="Blanc-Mathieu R."/>
            <person name="Endo H."/>
            <person name="Kuwata A."/>
            <person name="Ogata H."/>
        </authorList>
    </citation>
    <scope>NUCLEOTIDE SEQUENCE [LARGE SCALE GENOMIC DNA]</scope>
    <source>
        <strain evidence="3">NIES 3699</strain>
    </source>
</reference>
<accession>A0A9W7FFP2</accession>